<evidence type="ECO:0000313" key="1">
    <source>
        <dbReference type="EMBL" id="KAJ4708296.1"/>
    </source>
</evidence>
<evidence type="ECO:0000313" key="2">
    <source>
        <dbReference type="Proteomes" id="UP001164539"/>
    </source>
</evidence>
<sequence>MDGNIEISLDKLPVKRLESIEENGAERFPPNDVGYDEKRESLIRRIDFAWAVEKDGNKKQKKSSKESGSSATTTPWQWQSMVENLQSAHQELSVVIDLINTVEANDAVTVASMTRPKPLPNEVLSDLAVCAATKLQCYRHLGKYFKQSAKSLEQQIAREARFYGALIRLQQNWKVKRQRVAASASGNEGFTIDLFDSSLYDSTAVLRPSALSTIRVDHDSAGMLAISLPPNSCRCLRFGYLGAHSSDTLEQSSDVKAHRSKEAEDFMSDDKSVRKTHSLLREVHQAIFDEQVFDIVNREAFNQSTGVNVTGIRENYLQMGTGQGTSIFLSLIPSNQGDQTAEDSDSQNVESSVLPLDSFVGIKLPEERDDILLNRRGYPNRISYEIYLQQLFHEHLYVRAKNKPNSTGIRVPGQPAKEGSGLLGHFCLSLAHRIFSNKVRVELENAVCRAPYLHLISHPTWHSRTSSWTIFLNVPQSILHAGTQSQPSEVQGVKNVAKSHFRTKVVVNDDRINVEGEGTPNVVGLFKGRSEDISSMNKYDCDLADLPVIILQQVASQVIRWLHEEALTVGIKANLDFLCLSFELDQGETVSLVAHVDPEDMRGCISWWLVMDDGFAEERKLRADIFNDASEYRKFLGHLSLDVLYSTLMDLVSLCGGGSH</sequence>
<name>A0ACC1XAI2_MELAZ</name>
<gene>
    <name evidence="1" type="ORF">OWV82_018263</name>
</gene>
<organism evidence="1 2">
    <name type="scientific">Melia azedarach</name>
    <name type="common">Chinaberry tree</name>
    <dbReference type="NCBI Taxonomy" id="155640"/>
    <lineage>
        <taxon>Eukaryota</taxon>
        <taxon>Viridiplantae</taxon>
        <taxon>Streptophyta</taxon>
        <taxon>Embryophyta</taxon>
        <taxon>Tracheophyta</taxon>
        <taxon>Spermatophyta</taxon>
        <taxon>Magnoliopsida</taxon>
        <taxon>eudicotyledons</taxon>
        <taxon>Gunneridae</taxon>
        <taxon>Pentapetalae</taxon>
        <taxon>rosids</taxon>
        <taxon>malvids</taxon>
        <taxon>Sapindales</taxon>
        <taxon>Meliaceae</taxon>
        <taxon>Melia</taxon>
    </lineage>
</organism>
<reference evidence="1 2" key="1">
    <citation type="journal article" date="2023" name="Science">
        <title>Complex scaffold remodeling in plant triterpene biosynthesis.</title>
        <authorList>
            <person name="De La Pena R."/>
            <person name="Hodgson H."/>
            <person name="Liu J.C."/>
            <person name="Stephenson M.J."/>
            <person name="Martin A.C."/>
            <person name="Owen C."/>
            <person name="Harkess A."/>
            <person name="Leebens-Mack J."/>
            <person name="Jimenez L.E."/>
            <person name="Osbourn A."/>
            <person name="Sattely E.S."/>
        </authorList>
    </citation>
    <scope>NUCLEOTIDE SEQUENCE [LARGE SCALE GENOMIC DNA]</scope>
    <source>
        <strain evidence="2">cv. JPN11</strain>
        <tissue evidence="1">Leaf</tissue>
    </source>
</reference>
<protein>
    <submittedName>
        <fullName evidence="1">Mediator of RNA polymerase II transcription subunit 17</fullName>
    </submittedName>
</protein>
<dbReference type="Proteomes" id="UP001164539">
    <property type="component" value="Chromosome 10"/>
</dbReference>
<dbReference type="EMBL" id="CM051403">
    <property type="protein sequence ID" value="KAJ4708296.1"/>
    <property type="molecule type" value="Genomic_DNA"/>
</dbReference>
<keyword evidence="2" id="KW-1185">Reference proteome</keyword>
<accession>A0ACC1XAI2</accession>
<proteinExistence type="predicted"/>
<comment type="caution">
    <text evidence="1">The sequence shown here is derived from an EMBL/GenBank/DDBJ whole genome shotgun (WGS) entry which is preliminary data.</text>
</comment>